<evidence type="ECO:0000313" key="3">
    <source>
        <dbReference type="Proteomes" id="UP000226420"/>
    </source>
</evidence>
<dbReference type="EMBL" id="FOLW01000003">
    <property type="protein sequence ID" value="SFC58772.1"/>
    <property type="molecule type" value="Genomic_DNA"/>
</dbReference>
<dbReference type="Proteomes" id="UP000226420">
    <property type="component" value="Unassembled WGS sequence"/>
</dbReference>
<name>A0AAJ4W9N0_9GAMM</name>
<gene>
    <name evidence="2" type="ORF">SAMN02745723_10341</name>
</gene>
<proteinExistence type="predicted"/>
<accession>A0AAJ4W9N0</accession>
<dbReference type="RefSeq" id="WP_083399644.1">
    <property type="nucleotide sequence ID" value="NZ_FOLW01000003.1"/>
</dbReference>
<evidence type="ECO:0008006" key="4">
    <source>
        <dbReference type="Google" id="ProtNLM"/>
    </source>
</evidence>
<keyword evidence="1" id="KW-0812">Transmembrane</keyword>
<comment type="caution">
    <text evidence="2">The sequence shown here is derived from an EMBL/GenBank/DDBJ whole genome shotgun (WGS) entry which is preliminary data.</text>
</comment>
<sequence length="108" mass="12068">MLRRISWGLGILSLLVPVALYAWQWSQHQKLMASGLSSDDLGWMLSVLLVDVFLAGVIAFFAVILNALSLYRLPQGVEFNPVMRIFEMLLLALPLLACLFFAGVSMMH</sequence>
<organism evidence="2 3">
    <name type="scientific">Pragia fontium DSM 5563 = ATCC 49100</name>
    <dbReference type="NCBI Taxonomy" id="1122977"/>
    <lineage>
        <taxon>Bacteria</taxon>
        <taxon>Pseudomonadati</taxon>
        <taxon>Pseudomonadota</taxon>
        <taxon>Gammaproteobacteria</taxon>
        <taxon>Enterobacterales</taxon>
        <taxon>Budviciaceae</taxon>
        <taxon>Pragia</taxon>
    </lineage>
</organism>
<evidence type="ECO:0000313" key="2">
    <source>
        <dbReference type="EMBL" id="SFC58772.1"/>
    </source>
</evidence>
<dbReference type="AlphaFoldDB" id="A0AAJ4W9N0"/>
<keyword evidence="1" id="KW-1133">Transmembrane helix</keyword>
<evidence type="ECO:0000256" key="1">
    <source>
        <dbReference type="SAM" id="Phobius"/>
    </source>
</evidence>
<feature type="transmembrane region" description="Helical" evidence="1">
    <location>
        <begin position="89"/>
        <end position="107"/>
    </location>
</feature>
<feature type="transmembrane region" description="Helical" evidence="1">
    <location>
        <begin position="7"/>
        <end position="23"/>
    </location>
</feature>
<protein>
    <recommendedName>
        <fullName evidence="4">1,4-dihydroxy-2-naphthoate prenyltransferase</fullName>
    </recommendedName>
</protein>
<keyword evidence="1" id="KW-0472">Membrane</keyword>
<feature type="transmembrane region" description="Helical" evidence="1">
    <location>
        <begin position="43"/>
        <end position="68"/>
    </location>
</feature>
<reference evidence="2 3" key="1">
    <citation type="submission" date="2016-10" db="EMBL/GenBank/DDBJ databases">
        <authorList>
            <person name="Varghese N."/>
            <person name="Submissions S."/>
        </authorList>
    </citation>
    <scope>NUCLEOTIDE SEQUENCE [LARGE SCALE GENOMIC DNA]</scope>
    <source>
        <strain evidence="2 3">DSM 5563</strain>
    </source>
</reference>